<dbReference type="GO" id="GO:0006508">
    <property type="term" value="P:proteolysis"/>
    <property type="evidence" value="ECO:0007669"/>
    <property type="project" value="UniProtKB-KW"/>
</dbReference>
<dbReference type="Proteomes" id="UP000284676">
    <property type="component" value="Unassembled WGS sequence"/>
</dbReference>
<organism evidence="16 17">
    <name type="scientific">Fusobacterium mortiferum</name>
    <dbReference type="NCBI Taxonomy" id="850"/>
    <lineage>
        <taxon>Bacteria</taxon>
        <taxon>Fusobacteriati</taxon>
        <taxon>Fusobacteriota</taxon>
        <taxon>Fusobacteriia</taxon>
        <taxon>Fusobacteriales</taxon>
        <taxon>Fusobacteriaceae</taxon>
        <taxon>Fusobacterium</taxon>
    </lineage>
</organism>
<accession>A0A414PZY1</accession>
<evidence type="ECO:0000256" key="12">
    <source>
        <dbReference type="ARBA" id="ARBA00023316"/>
    </source>
</evidence>
<dbReference type="GeneID" id="62762832"/>
<dbReference type="EMBL" id="QRHL01000003">
    <property type="protein sequence ID" value="RHF73922.1"/>
    <property type="molecule type" value="Genomic_DNA"/>
</dbReference>
<dbReference type="GO" id="GO:0071972">
    <property type="term" value="F:peptidoglycan L,D-transpeptidase activity"/>
    <property type="evidence" value="ECO:0007669"/>
    <property type="project" value="TreeGrafter"/>
</dbReference>
<keyword evidence="10 13" id="KW-1133">Transmembrane helix</keyword>
<dbReference type="NCBIfam" id="TIGR03423">
    <property type="entry name" value="pbp2_mrdA"/>
    <property type="match status" value="1"/>
</dbReference>
<keyword evidence="6 13" id="KW-0812">Transmembrane</keyword>
<evidence type="ECO:0000256" key="5">
    <source>
        <dbReference type="ARBA" id="ARBA00022670"/>
    </source>
</evidence>
<keyword evidence="3" id="KW-1003">Cell membrane</keyword>
<feature type="transmembrane region" description="Helical" evidence="13">
    <location>
        <begin position="21"/>
        <end position="41"/>
    </location>
</feature>
<evidence type="ECO:0000256" key="10">
    <source>
        <dbReference type="ARBA" id="ARBA00022989"/>
    </source>
</evidence>
<evidence type="ECO:0000313" key="16">
    <source>
        <dbReference type="EMBL" id="RHF73922.1"/>
    </source>
</evidence>
<dbReference type="Pfam" id="PF03717">
    <property type="entry name" value="PBP_dimer"/>
    <property type="match status" value="1"/>
</dbReference>
<dbReference type="InterPro" id="IPR005311">
    <property type="entry name" value="PBP_dimer"/>
</dbReference>
<feature type="domain" description="Penicillin-binding protein dimerisation" evidence="15">
    <location>
        <begin position="64"/>
        <end position="233"/>
    </location>
</feature>
<evidence type="ECO:0000256" key="9">
    <source>
        <dbReference type="ARBA" id="ARBA00022984"/>
    </source>
</evidence>
<proteinExistence type="predicted"/>
<dbReference type="PANTHER" id="PTHR30627:SF2">
    <property type="entry name" value="PEPTIDOGLYCAN D,D-TRANSPEPTIDASE MRDA"/>
    <property type="match status" value="1"/>
</dbReference>
<comment type="caution">
    <text evidence="16">The sequence shown here is derived from an EMBL/GenBank/DDBJ whole genome shotgun (WGS) entry which is preliminary data.</text>
</comment>
<name>A0A414PZY1_FUSMR</name>
<dbReference type="Gene3D" id="3.30.1390.30">
    <property type="entry name" value="Penicillin-binding protein 2a, domain 3"/>
    <property type="match status" value="1"/>
</dbReference>
<evidence type="ECO:0000256" key="13">
    <source>
        <dbReference type="SAM" id="Phobius"/>
    </source>
</evidence>
<dbReference type="GO" id="GO:0008658">
    <property type="term" value="F:penicillin binding"/>
    <property type="evidence" value="ECO:0007669"/>
    <property type="project" value="InterPro"/>
</dbReference>
<protein>
    <submittedName>
        <fullName evidence="16">Penicillin-binding protein 2</fullName>
    </submittedName>
</protein>
<keyword evidence="4" id="KW-0997">Cell inner membrane</keyword>
<gene>
    <name evidence="16" type="primary">mrdA</name>
    <name evidence="16" type="ORF">DW663_03805</name>
</gene>
<evidence type="ECO:0000256" key="3">
    <source>
        <dbReference type="ARBA" id="ARBA00022475"/>
    </source>
</evidence>
<keyword evidence="7" id="KW-0378">Hydrolase</keyword>
<evidence type="ECO:0000256" key="6">
    <source>
        <dbReference type="ARBA" id="ARBA00022692"/>
    </source>
</evidence>
<dbReference type="InterPro" id="IPR017790">
    <property type="entry name" value="Penicillin-binding_protein_2"/>
</dbReference>
<dbReference type="SUPFAM" id="SSF56519">
    <property type="entry name" value="Penicillin binding protein dimerisation domain"/>
    <property type="match status" value="1"/>
</dbReference>
<dbReference type="GO" id="GO:0009002">
    <property type="term" value="F:serine-type D-Ala-D-Ala carboxypeptidase activity"/>
    <property type="evidence" value="ECO:0007669"/>
    <property type="project" value="InterPro"/>
</dbReference>
<dbReference type="GO" id="GO:0009252">
    <property type="term" value="P:peptidoglycan biosynthetic process"/>
    <property type="evidence" value="ECO:0007669"/>
    <property type="project" value="UniProtKB-KW"/>
</dbReference>
<keyword evidence="11 13" id="KW-0472">Membrane</keyword>
<keyword evidence="9" id="KW-0573">Peptidoglycan synthesis</keyword>
<evidence type="ECO:0000256" key="4">
    <source>
        <dbReference type="ARBA" id="ARBA00022519"/>
    </source>
</evidence>
<sequence length="617" mass="70354">MKKLKRRNINIKLGEENNSRNIILKAFMLLVFLLMGLRIFYLQVLMGDKYSYLSQRNRIKIKEIEAPRGKIYDSKGRLIVTNGSGYRLVYLQERKQTPEVLKEISEITGYSEDYISKRIKYGEIFPYTRENVIIDDLKPEIAHKLIEQLIDYPYLQVQTYSKRRYLFDDVAAHSIGYVKKISEKEYEKLKDEGYGPRDIIGKDGLENRYDRELQGEDGYEYIEVNALNKLQRKIEEKKNPIPGKDMHITLDMELQEYMEKQFEADGRAGAFIALNPKNGEILTMVSYPTYSLNMFSSQISYDEWDKIINDPRKPLSNKAIAGEYPPGSVFKVVSAIAFLENGVDPKEQYYDKTGYYQIGKWKWRAWKAGGHGYTDMKKSIVESANPYYYKYSDKIGHKPIIDVAASFGLGEKTGIDIPGEKKGLLPDTAWKKKMIGSGWFKGDTILLSIGQGYLLVTPLQIANLYAAIANKGEIYTPHLVKEFKDSKGKSYPIELYKKEIKYYPKSYYNILNDALIATVSQDNGTTKVLRTKGMKVAAKSGSAQNAHSKITHAWVAGYFPADDPEIVFATILEGAGGGGAVAGGMARKFIDKYLEIKNRPTEVPQEGRKIENDEKDL</sequence>
<evidence type="ECO:0000256" key="7">
    <source>
        <dbReference type="ARBA" id="ARBA00022801"/>
    </source>
</evidence>
<evidence type="ECO:0000256" key="1">
    <source>
        <dbReference type="ARBA" id="ARBA00004167"/>
    </source>
</evidence>
<evidence type="ECO:0000313" key="17">
    <source>
        <dbReference type="Proteomes" id="UP000284676"/>
    </source>
</evidence>
<keyword evidence="5" id="KW-0645">Protease</keyword>
<dbReference type="InterPro" id="IPR050515">
    <property type="entry name" value="Beta-lactam/transpept"/>
</dbReference>
<dbReference type="SUPFAM" id="SSF56601">
    <property type="entry name" value="beta-lactamase/transpeptidase-like"/>
    <property type="match status" value="1"/>
</dbReference>
<dbReference type="InterPro" id="IPR001460">
    <property type="entry name" value="PCN-bd_Tpept"/>
</dbReference>
<evidence type="ECO:0000256" key="11">
    <source>
        <dbReference type="ARBA" id="ARBA00023136"/>
    </source>
</evidence>
<keyword evidence="12" id="KW-0961">Cell wall biogenesis/degradation</keyword>
<dbReference type="AlphaFoldDB" id="A0A414PZY1"/>
<dbReference type="InterPro" id="IPR036138">
    <property type="entry name" value="PBP_dimer_sf"/>
</dbReference>
<comment type="subcellular location">
    <subcellularLocation>
        <location evidence="2">Cell membrane</location>
    </subcellularLocation>
    <subcellularLocation>
        <location evidence="1">Membrane</location>
        <topology evidence="1">Single-pass membrane protein</topology>
    </subcellularLocation>
</comment>
<evidence type="ECO:0000259" key="14">
    <source>
        <dbReference type="Pfam" id="PF00905"/>
    </source>
</evidence>
<dbReference type="GO" id="GO:0071555">
    <property type="term" value="P:cell wall organization"/>
    <property type="evidence" value="ECO:0007669"/>
    <property type="project" value="UniProtKB-KW"/>
</dbReference>
<evidence type="ECO:0000256" key="8">
    <source>
        <dbReference type="ARBA" id="ARBA00022960"/>
    </source>
</evidence>
<dbReference type="Gene3D" id="3.40.710.10">
    <property type="entry name" value="DD-peptidase/beta-lactamase superfamily"/>
    <property type="match status" value="1"/>
</dbReference>
<dbReference type="InterPro" id="IPR012338">
    <property type="entry name" value="Beta-lactam/transpept-like"/>
</dbReference>
<evidence type="ECO:0000256" key="2">
    <source>
        <dbReference type="ARBA" id="ARBA00004236"/>
    </source>
</evidence>
<reference evidence="16 17" key="1">
    <citation type="submission" date="2018-08" db="EMBL/GenBank/DDBJ databases">
        <title>A genome reference for cultivated species of the human gut microbiota.</title>
        <authorList>
            <person name="Zou Y."/>
            <person name="Xue W."/>
            <person name="Luo G."/>
        </authorList>
    </citation>
    <scope>NUCLEOTIDE SEQUENCE [LARGE SCALE GENOMIC DNA]</scope>
    <source>
        <strain evidence="16 17">AM25-1</strain>
    </source>
</reference>
<dbReference type="GO" id="GO:0005886">
    <property type="term" value="C:plasma membrane"/>
    <property type="evidence" value="ECO:0007669"/>
    <property type="project" value="UniProtKB-SubCell"/>
</dbReference>
<keyword evidence="8" id="KW-0133">Cell shape</keyword>
<dbReference type="PANTHER" id="PTHR30627">
    <property type="entry name" value="PEPTIDOGLYCAN D,D-TRANSPEPTIDASE"/>
    <property type="match status" value="1"/>
</dbReference>
<dbReference type="Gene3D" id="3.90.1310.10">
    <property type="entry name" value="Penicillin-binding protein 2a (Domain 2)"/>
    <property type="match status" value="1"/>
</dbReference>
<feature type="domain" description="Penicillin-binding protein transpeptidase" evidence="14">
    <location>
        <begin position="269"/>
        <end position="590"/>
    </location>
</feature>
<evidence type="ECO:0000259" key="15">
    <source>
        <dbReference type="Pfam" id="PF03717"/>
    </source>
</evidence>
<dbReference type="RefSeq" id="WP_005883652.1">
    <property type="nucleotide sequence ID" value="NZ_CABMMQ010000001.1"/>
</dbReference>
<dbReference type="Pfam" id="PF00905">
    <property type="entry name" value="Transpeptidase"/>
    <property type="match status" value="1"/>
</dbReference>
<dbReference type="GO" id="GO:0008360">
    <property type="term" value="P:regulation of cell shape"/>
    <property type="evidence" value="ECO:0007669"/>
    <property type="project" value="UniProtKB-KW"/>
</dbReference>